<evidence type="ECO:0008006" key="3">
    <source>
        <dbReference type="Google" id="ProtNLM"/>
    </source>
</evidence>
<keyword evidence="2" id="KW-1185">Reference proteome</keyword>
<dbReference type="PANTHER" id="PTHR35046">
    <property type="entry name" value="ZINC KNUCKLE (CCHC-TYPE) FAMILY PROTEIN"/>
    <property type="match status" value="1"/>
</dbReference>
<reference evidence="1 2" key="1">
    <citation type="journal article" date="2020" name="Mol. Plant">
        <title>The Chromosome-Based Rubber Tree Genome Provides New Insights into Spurge Genome Evolution and Rubber Biosynthesis.</title>
        <authorList>
            <person name="Liu J."/>
            <person name="Shi C."/>
            <person name="Shi C.C."/>
            <person name="Li W."/>
            <person name="Zhang Q.J."/>
            <person name="Zhang Y."/>
            <person name="Li K."/>
            <person name="Lu H.F."/>
            <person name="Shi C."/>
            <person name="Zhu S.T."/>
            <person name="Xiao Z.Y."/>
            <person name="Nan H."/>
            <person name="Yue Y."/>
            <person name="Zhu X.G."/>
            <person name="Wu Y."/>
            <person name="Hong X.N."/>
            <person name="Fan G.Y."/>
            <person name="Tong Y."/>
            <person name="Zhang D."/>
            <person name="Mao C.L."/>
            <person name="Liu Y.L."/>
            <person name="Hao S.J."/>
            <person name="Liu W.Q."/>
            <person name="Lv M.Q."/>
            <person name="Zhang H.B."/>
            <person name="Liu Y."/>
            <person name="Hu-Tang G.R."/>
            <person name="Wang J.P."/>
            <person name="Wang J.H."/>
            <person name="Sun Y.H."/>
            <person name="Ni S.B."/>
            <person name="Chen W.B."/>
            <person name="Zhang X.C."/>
            <person name="Jiao Y.N."/>
            <person name="Eichler E.E."/>
            <person name="Li G.H."/>
            <person name="Liu X."/>
            <person name="Gao L.Z."/>
        </authorList>
    </citation>
    <scope>NUCLEOTIDE SEQUENCE [LARGE SCALE GENOMIC DNA]</scope>
    <source>
        <strain evidence="2">cv. GT1</strain>
        <tissue evidence="1">Leaf</tissue>
    </source>
</reference>
<dbReference type="EMBL" id="JAAGAX010000004">
    <property type="protein sequence ID" value="KAF2317777.1"/>
    <property type="molecule type" value="Genomic_DNA"/>
</dbReference>
<organism evidence="1 2">
    <name type="scientific">Hevea brasiliensis</name>
    <name type="common">Para rubber tree</name>
    <name type="synonym">Siphonia brasiliensis</name>
    <dbReference type="NCBI Taxonomy" id="3981"/>
    <lineage>
        <taxon>Eukaryota</taxon>
        <taxon>Viridiplantae</taxon>
        <taxon>Streptophyta</taxon>
        <taxon>Embryophyta</taxon>
        <taxon>Tracheophyta</taxon>
        <taxon>Spermatophyta</taxon>
        <taxon>Magnoliopsida</taxon>
        <taxon>eudicotyledons</taxon>
        <taxon>Gunneridae</taxon>
        <taxon>Pentapetalae</taxon>
        <taxon>rosids</taxon>
        <taxon>fabids</taxon>
        <taxon>Malpighiales</taxon>
        <taxon>Euphorbiaceae</taxon>
        <taxon>Crotonoideae</taxon>
        <taxon>Micrandreae</taxon>
        <taxon>Hevea</taxon>
    </lineage>
</organism>
<proteinExistence type="predicted"/>
<dbReference type="InterPro" id="IPR036397">
    <property type="entry name" value="RNaseH_sf"/>
</dbReference>
<name>A0A6A6MXE7_HEVBR</name>
<dbReference type="AlphaFoldDB" id="A0A6A6MXE7"/>
<dbReference type="InterPro" id="IPR012337">
    <property type="entry name" value="RNaseH-like_sf"/>
</dbReference>
<dbReference type="SUPFAM" id="SSF53098">
    <property type="entry name" value="Ribonuclease H-like"/>
    <property type="match status" value="1"/>
</dbReference>
<protein>
    <recommendedName>
        <fullName evidence="3">Integrase catalytic domain-containing protein</fullName>
    </recommendedName>
</protein>
<comment type="caution">
    <text evidence="1">The sequence shown here is derived from an EMBL/GenBank/DDBJ whole genome shotgun (WGS) entry which is preliminary data.</text>
</comment>
<evidence type="ECO:0000313" key="2">
    <source>
        <dbReference type="Proteomes" id="UP000467840"/>
    </source>
</evidence>
<dbReference type="GO" id="GO:0003676">
    <property type="term" value="F:nucleic acid binding"/>
    <property type="evidence" value="ECO:0007669"/>
    <property type="project" value="InterPro"/>
</dbReference>
<evidence type="ECO:0000313" key="1">
    <source>
        <dbReference type="EMBL" id="KAF2317777.1"/>
    </source>
</evidence>
<accession>A0A6A6MXE7</accession>
<dbReference type="Gene3D" id="3.30.420.10">
    <property type="entry name" value="Ribonuclease H-like superfamily/Ribonuclease H"/>
    <property type="match status" value="1"/>
</dbReference>
<dbReference type="PANTHER" id="PTHR35046:SF26">
    <property type="entry name" value="RNA-DIRECTED DNA POLYMERASE"/>
    <property type="match status" value="1"/>
</dbReference>
<dbReference type="Proteomes" id="UP000467840">
    <property type="component" value="Chromosome 6"/>
</dbReference>
<sequence length="143" mass="15644">MGEHLHGFHCGFAKGGLGNIMVVVDRLSKYAVFMPTPAQFDAKEAAKLFFQGVVKYWGLPRDIVSDQDARFTGRFWTKLFSGCTKGPKWPAHAAAARDTLTSVYTGHVEGKHKARCSAAHGGTCEWPAHEDGYMHGPNLSHAV</sequence>
<gene>
    <name evidence="1" type="ORF">GH714_041086</name>
</gene>